<keyword evidence="3" id="KW-1185">Reference proteome</keyword>
<gene>
    <name evidence="2" type="ORF">ElyMa_002349100</name>
</gene>
<keyword evidence="1" id="KW-0472">Membrane</keyword>
<dbReference type="EMBL" id="BMAT01004859">
    <property type="protein sequence ID" value="GFR81808.1"/>
    <property type="molecule type" value="Genomic_DNA"/>
</dbReference>
<keyword evidence="1" id="KW-1133">Transmembrane helix</keyword>
<evidence type="ECO:0000313" key="3">
    <source>
        <dbReference type="Proteomes" id="UP000762676"/>
    </source>
</evidence>
<keyword evidence="1" id="KW-0812">Transmembrane</keyword>
<evidence type="ECO:0000313" key="2">
    <source>
        <dbReference type="EMBL" id="GFR81808.1"/>
    </source>
</evidence>
<dbReference type="Proteomes" id="UP000762676">
    <property type="component" value="Unassembled WGS sequence"/>
</dbReference>
<proteinExistence type="predicted"/>
<accession>A0AAV4G8G5</accession>
<evidence type="ECO:0000256" key="1">
    <source>
        <dbReference type="SAM" id="Phobius"/>
    </source>
</evidence>
<protein>
    <submittedName>
        <fullName evidence="2">Uncharacterized protein</fullName>
    </submittedName>
</protein>
<comment type="caution">
    <text evidence="2">The sequence shown here is derived from an EMBL/GenBank/DDBJ whole genome shotgun (WGS) entry which is preliminary data.</text>
</comment>
<sequence>MSPFSACVLWLAETEIPVPPLFSQMAAVSVDSLPPAASRDPPCLSFGLFCPVRCARMLLLRAGQSRGEIVLALFCLSNEILMGALLFFSSVRVIQHFSGNSLLRTFLARALAQN</sequence>
<organism evidence="2 3">
    <name type="scientific">Elysia marginata</name>
    <dbReference type="NCBI Taxonomy" id="1093978"/>
    <lineage>
        <taxon>Eukaryota</taxon>
        <taxon>Metazoa</taxon>
        <taxon>Spiralia</taxon>
        <taxon>Lophotrochozoa</taxon>
        <taxon>Mollusca</taxon>
        <taxon>Gastropoda</taxon>
        <taxon>Heterobranchia</taxon>
        <taxon>Euthyneura</taxon>
        <taxon>Panpulmonata</taxon>
        <taxon>Sacoglossa</taxon>
        <taxon>Placobranchoidea</taxon>
        <taxon>Plakobranchidae</taxon>
        <taxon>Elysia</taxon>
    </lineage>
</organism>
<dbReference type="AlphaFoldDB" id="A0AAV4G8G5"/>
<reference evidence="2 3" key="1">
    <citation type="journal article" date="2021" name="Elife">
        <title>Chloroplast acquisition without the gene transfer in kleptoplastic sea slugs, Plakobranchus ocellatus.</title>
        <authorList>
            <person name="Maeda T."/>
            <person name="Takahashi S."/>
            <person name="Yoshida T."/>
            <person name="Shimamura S."/>
            <person name="Takaki Y."/>
            <person name="Nagai Y."/>
            <person name="Toyoda A."/>
            <person name="Suzuki Y."/>
            <person name="Arimoto A."/>
            <person name="Ishii H."/>
            <person name="Satoh N."/>
            <person name="Nishiyama T."/>
            <person name="Hasebe M."/>
            <person name="Maruyama T."/>
            <person name="Minagawa J."/>
            <person name="Obokata J."/>
            <person name="Shigenobu S."/>
        </authorList>
    </citation>
    <scope>NUCLEOTIDE SEQUENCE [LARGE SCALE GENOMIC DNA]</scope>
</reference>
<feature type="transmembrane region" description="Helical" evidence="1">
    <location>
        <begin position="69"/>
        <end position="88"/>
    </location>
</feature>
<name>A0AAV4G8G5_9GAST</name>